<comment type="similarity">
    <text evidence="7">Belongs to the ATPase delta chain family.</text>
</comment>
<keyword evidence="7" id="KW-0139">CF(1)</keyword>
<evidence type="ECO:0000256" key="4">
    <source>
        <dbReference type="ARBA" id="ARBA00023065"/>
    </source>
</evidence>
<evidence type="ECO:0000256" key="7">
    <source>
        <dbReference type="HAMAP-Rule" id="MF_01416"/>
    </source>
</evidence>
<dbReference type="EMBL" id="PVTE01000004">
    <property type="protein sequence ID" value="PRY42937.1"/>
    <property type="molecule type" value="Genomic_DNA"/>
</dbReference>
<sequence>MAVATVASRYAKSLLDLAKEQNVLEETSKDMLFFRDTLAKNRQLGLILQNPIVRAEKKNAIVEQVFASRFKPLTMAFFKIIAKKNREAIIGDIAAEFIAQYDRMKGVQRAIVITTVPLTEEQRSTFKAMVIKLAGSKSVELEEKVDSKLIGGYILRVGDRQIDGSIRNQLNEMRMALLN</sequence>
<dbReference type="InterPro" id="IPR000711">
    <property type="entry name" value="ATPase_OSCP/dsu"/>
</dbReference>
<dbReference type="OrthoDB" id="9802471at2"/>
<dbReference type="AlphaFoldDB" id="A0A2T0TB98"/>
<keyword evidence="5 7" id="KW-0472">Membrane</keyword>
<dbReference type="GO" id="GO:0045259">
    <property type="term" value="C:proton-transporting ATP synthase complex"/>
    <property type="evidence" value="ECO:0007669"/>
    <property type="project" value="UniProtKB-KW"/>
</dbReference>
<dbReference type="InterPro" id="IPR026015">
    <property type="entry name" value="ATP_synth_OSCP/delta_N_sf"/>
</dbReference>
<dbReference type="RefSeq" id="WP_106136810.1">
    <property type="nucleotide sequence ID" value="NZ_PVTE01000004.1"/>
</dbReference>
<organism evidence="8 9">
    <name type="scientific">Spirosoma oryzae</name>
    <dbReference type="NCBI Taxonomy" id="1469603"/>
    <lineage>
        <taxon>Bacteria</taxon>
        <taxon>Pseudomonadati</taxon>
        <taxon>Bacteroidota</taxon>
        <taxon>Cytophagia</taxon>
        <taxon>Cytophagales</taxon>
        <taxon>Cytophagaceae</taxon>
        <taxon>Spirosoma</taxon>
    </lineage>
</organism>
<evidence type="ECO:0000256" key="2">
    <source>
        <dbReference type="ARBA" id="ARBA00022448"/>
    </source>
</evidence>
<dbReference type="GO" id="GO:0046933">
    <property type="term" value="F:proton-transporting ATP synthase activity, rotational mechanism"/>
    <property type="evidence" value="ECO:0007669"/>
    <property type="project" value="UniProtKB-UniRule"/>
</dbReference>
<dbReference type="PROSITE" id="PS00389">
    <property type="entry name" value="ATPASE_DELTA"/>
    <property type="match status" value="1"/>
</dbReference>
<comment type="subcellular location">
    <subcellularLocation>
        <location evidence="7">Cell membrane</location>
        <topology evidence="7">Peripheral membrane protein</topology>
    </subcellularLocation>
    <subcellularLocation>
        <location evidence="1">Membrane</location>
    </subcellularLocation>
</comment>
<evidence type="ECO:0000256" key="5">
    <source>
        <dbReference type="ARBA" id="ARBA00023136"/>
    </source>
</evidence>
<dbReference type="SUPFAM" id="SSF47928">
    <property type="entry name" value="N-terminal domain of the delta subunit of the F1F0-ATP synthase"/>
    <property type="match status" value="1"/>
</dbReference>
<reference evidence="8 9" key="1">
    <citation type="submission" date="2018-03" db="EMBL/GenBank/DDBJ databases">
        <title>Genomic Encyclopedia of Archaeal and Bacterial Type Strains, Phase II (KMG-II): from individual species to whole genera.</title>
        <authorList>
            <person name="Goeker M."/>
        </authorList>
    </citation>
    <scope>NUCLEOTIDE SEQUENCE [LARGE SCALE GENOMIC DNA]</scope>
    <source>
        <strain evidence="8 9">DSM 28354</strain>
    </source>
</reference>
<keyword evidence="4 7" id="KW-0406">Ion transport</keyword>
<accession>A0A2T0TB98</accession>
<dbReference type="Proteomes" id="UP000238375">
    <property type="component" value="Unassembled WGS sequence"/>
</dbReference>
<keyword evidence="3 7" id="KW-0375">Hydrogen ion transport</keyword>
<protein>
    <recommendedName>
        <fullName evidence="7">ATP synthase subunit delta</fullName>
    </recommendedName>
    <alternativeName>
        <fullName evidence="7">ATP synthase F(1) sector subunit delta</fullName>
    </alternativeName>
    <alternativeName>
        <fullName evidence="7">F-type ATPase subunit delta</fullName>
        <shortName evidence="7">F-ATPase subunit delta</shortName>
    </alternativeName>
</protein>
<evidence type="ECO:0000256" key="1">
    <source>
        <dbReference type="ARBA" id="ARBA00004370"/>
    </source>
</evidence>
<keyword evidence="2 7" id="KW-0813">Transport</keyword>
<dbReference type="Pfam" id="PF00213">
    <property type="entry name" value="OSCP"/>
    <property type="match status" value="1"/>
</dbReference>
<dbReference type="Gene3D" id="1.10.520.20">
    <property type="entry name" value="N-terminal domain of the delta subunit of the F1F0-ATP synthase"/>
    <property type="match status" value="1"/>
</dbReference>
<dbReference type="PRINTS" id="PR00125">
    <property type="entry name" value="ATPASEDELTA"/>
</dbReference>
<dbReference type="NCBIfam" id="TIGR01145">
    <property type="entry name" value="ATP_synt_delta"/>
    <property type="match status" value="1"/>
</dbReference>
<keyword evidence="6 7" id="KW-0066">ATP synthesis</keyword>
<dbReference type="PANTHER" id="PTHR11910">
    <property type="entry name" value="ATP SYNTHASE DELTA CHAIN"/>
    <property type="match status" value="1"/>
</dbReference>
<proteinExistence type="inferred from homology"/>
<dbReference type="InterPro" id="IPR020781">
    <property type="entry name" value="ATPase_OSCP/d_CS"/>
</dbReference>
<evidence type="ECO:0000256" key="6">
    <source>
        <dbReference type="ARBA" id="ARBA00023310"/>
    </source>
</evidence>
<keyword evidence="9" id="KW-1185">Reference proteome</keyword>
<gene>
    <name evidence="7" type="primary">atpH</name>
    <name evidence="8" type="ORF">CLV58_10466</name>
</gene>
<comment type="function">
    <text evidence="7">F(1)F(0) ATP synthase produces ATP from ADP in the presence of a proton or sodium gradient. F-type ATPases consist of two structural domains, F(1) containing the extramembraneous catalytic core and F(0) containing the membrane proton channel, linked together by a central stalk and a peripheral stalk. During catalysis, ATP synthesis in the catalytic domain of F(1) is coupled via a rotary mechanism of the central stalk subunits to proton translocation.</text>
</comment>
<dbReference type="HAMAP" id="MF_01416">
    <property type="entry name" value="ATP_synth_delta_bact"/>
    <property type="match status" value="1"/>
</dbReference>
<dbReference type="GO" id="GO:0005886">
    <property type="term" value="C:plasma membrane"/>
    <property type="evidence" value="ECO:0007669"/>
    <property type="project" value="UniProtKB-SubCell"/>
</dbReference>
<keyword evidence="7" id="KW-1003">Cell membrane</keyword>
<name>A0A2T0TB98_9BACT</name>
<evidence type="ECO:0000313" key="9">
    <source>
        <dbReference type="Proteomes" id="UP000238375"/>
    </source>
</evidence>
<comment type="caution">
    <text evidence="8">The sequence shown here is derived from an EMBL/GenBank/DDBJ whole genome shotgun (WGS) entry which is preliminary data.</text>
</comment>
<comment type="function">
    <text evidence="7">This protein is part of the stalk that links CF(0) to CF(1). It either transmits conformational changes from CF(0) to CF(1) or is implicated in proton conduction.</text>
</comment>
<evidence type="ECO:0000256" key="3">
    <source>
        <dbReference type="ARBA" id="ARBA00022781"/>
    </source>
</evidence>
<evidence type="ECO:0000313" key="8">
    <source>
        <dbReference type="EMBL" id="PRY42937.1"/>
    </source>
</evidence>